<organism evidence="1 2">
    <name type="scientific">Alkalihalophilus pseudofirmus</name>
    <name type="common">Bacillus pseudofirmus</name>
    <dbReference type="NCBI Taxonomy" id="79885"/>
    <lineage>
        <taxon>Bacteria</taxon>
        <taxon>Bacillati</taxon>
        <taxon>Bacillota</taxon>
        <taxon>Bacilli</taxon>
        <taxon>Bacillales</taxon>
        <taxon>Bacillaceae</taxon>
        <taxon>Alkalihalophilus</taxon>
    </lineage>
</organism>
<reference evidence="1" key="1">
    <citation type="submission" date="2023-10" db="EMBL/GenBank/DDBJ databases">
        <title>Screening of Alkalihalophilus pseudofirmusBZ-TG-HK211 and Its Alleviation of Salt Stress on Rapeseed Growth.</title>
        <authorList>
            <person name="Zhao B."/>
            <person name="Guo T."/>
        </authorList>
    </citation>
    <scope>NUCLEOTIDE SEQUENCE</scope>
    <source>
        <strain evidence="1">BZ-TG-HK211</strain>
    </source>
</reference>
<comment type="caution">
    <text evidence="1">The sequence shown here is derived from an EMBL/GenBank/DDBJ whole genome shotgun (WGS) entry which is preliminary data.</text>
</comment>
<evidence type="ECO:0000313" key="1">
    <source>
        <dbReference type="EMBL" id="MDV2887806.1"/>
    </source>
</evidence>
<dbReference type="GO" id="GO:0016491">
    <property type="term" value="F:oxidoreductase activity"/>
    <property type="evidence" value="ECO:0007669"/>
    <property type="project" value="InterPro"/>
</dbReference>
<dbReference type="PROSITE" id="PS00063">
    <property type="entry name" value="ALDOKETO_REDUCTASE_3"/>
    <property type="match status" value="1"/>
</dbReference>
<dbReference type="SUPFAM" id="SSF51430">
    <property type="entry name" value="NAD(P)-linked oxidoreductase"/>
    <property type="match status" value="1"/>
</dbReference>
<evidence type="ECO:0000313" key="2">
    <source>
        <dbReference type="Proteomes" id="UP001285636"/>
    </source>
</evidence>
<dbReference type="EMBL" id="JAWJAY010000494">
    <property type="protein sequence ID" value="MDV2887806.1"/>
    <property type="molecule type" value="Genomic_DNA"/>
</dbReference>
<gene>
    <name evidence="1" type="ORF">RYX45_21805</name>
</gene>
<feature type="non-terminal residue" evidence="1">
    <location>
        <position position="1"/>
    </location>
</feature>
<dbReference type="InterPro" id="IPR036812">
    <property type="entry name" value="NAD(P)_OxRdtase_dom_sf"/>
</dbReference>
<dbReference type="Proteomes" id="UP001285636">
    <property type="component" value="Unassembled WGS sequence"/>
</dbReference>
<dbReference type="InterPro" id="IPR018170">
    <property type="entry name" value="Aldo/ket_reductase_CS"/>
</dbReference>
<sequence length="64" mass="7350">QVILRWHYQLGSIAIPKSSSPERQLENISIFDFSLDNKEMDLISGLTVPDGRINKQDPAVYEEF</sequence>
<protein>
    <submittedName>
        <fullName evidence="1">Aldo/keto reductase</fullName>
    </submittedName>
</protein>
<dbReference type="Gene3D" id="3.20.20.100">
    <property type="entry name" value="NADP-dependent oxidoreductase domain"/>
    <property type="match status" value="1"/>
</dbReference>
<proteinExistence type="predicted"/>
<name>A0AAJ2U5G2_ALKPS</name>
<dbReference type="AlphaFoldDB" id="A0AAJ2U5G2"/>
<accession>A0AAJ2U5G2</accession>